<evidence type="ECO:0000313" key="2">
    <source>
        <dbReference type="EMBL" id="CAJ0568661.1"/>
    </source>
</evidence>
<reference evidence="3" key="1">
    <citation type="submission" date="2023-06" db="EMBL/GenBank/DDBJ databases">
        <authorList>
            <person name="Delattre M."/>
        </authorList>
    </citation>
    <scope>NUCLEOTIDE SEQUENCE</scope>
    <source>
        <strain evidence="3">AF72</strain>
    </source>
</reference>
<feature type="region of interest" description="Disordered" evidence="1">
    <location>
        <begin position="1"/>
        <end position="24"/>
    </location>
</feature>
<proteinExistence type="predicted"/>
<dbReference type="AlphaFoldDB" id="A0AA36G2G7"/>
<evidence type="ECO:0000313" key="4">
    <source>
        <dbReference type="Proteomes" id="UP001177023"/>
    </source>
</evidence>
<sequence length="133" mass="14537">MESTPPQTGHPIDPSLLKTPTKPDEALINSRKFTGITPEIQSAAVAEEKKENMAISGEKIPLPKLETPEAVRMRREQQAELAKMHMSSPSDSMLSPCTSKLFGKEGRRKAAGPAALLRKKQQGAIPFNMADEE</sequence>
<feature type="non-terminal residue" evidence="3">
    <location>
        <position position="133"/>
    </location>
</feature>
<keyword evidence="4" id="KW-1185">Reference proteome</keyword>
<dbReference type="Proteomes" id="UP001177023">
    <property type="component" value="Unassembled WGS sequence"/>
</dbReference>
<organism evidence="3 4">
    <name type="scientific">Mesorhabditis spiculigera</name>
    <dbReference type="NCBI Taxonomy" id="96644"/>
    <lineage>
        <taxon>Eukaryota</taxon>
        <taxon>Metazoa</taxon>
        <taxon>Ecdysozoa</taxon>
        <taxon>Nematoda</taxon>
        <taxon>Chromadorea</taxon>
        <taxon>Rhabditida</taxon>
        <taxon>Rhabditina</taxon>
        <taxon>Rhabditomorpha</taxon>
        <taxon>Rhabditoidea</taxon>
        <taxon>Rhabditidae</taxon>
        <taxon>Mesorhabditinae</taxon>
        <taxon>Mesorhabditis</taxon>
    </lineage>
</organism>
<accession>A0AA36G2G7</accession>
<dbReference type="InterPro" id="IPR007727">
    <property type="entry name" value="Spo12"/>
</dbReference>
<name>A0AA36G2G7_9BILA</name>
<feature type="compositionally biased region" description="Polar residues" evidence="1">
    <location>
        <begin position="87"/>
        <end position="98"/>
    </location>
</feature>
<evidence type="ECO:0000256" key="1">
    <source>
        <dbReference type="SAM" id="MobiDB-lite"/>
    </source>
</evidence>
<gene>
    <name evidence="2" type="ORF">MSPICULIGERA_LOCUS7176</name>
    <name evidence="3" type="ORF">MSPICULIGERA_LOCUS9169</name>
</gene>
<feature type="region of interest" description="Disordered" evidence="1">
    <location>
        <begin position="78"/>
        <end position="99"/>
    </location>
</feature>
<dbReference type="Pfam" id="PF05032">
    <property type="entry name" value="Spo12"/>
    <property type="match status" value="1"/>
</dbReference>
<dbReference type="EMBL" id="CATQJA010001784">
    <property type="protein sequence ID" value="CAJ0568661.1"/>
    <property type="molecule type" value="Genomic_DNA"/>
</dbReference>
<evidence type="ECO:0000313" key="3">
    <source>
        <dbReference type="EMBL" id="CAJ0570732.1"/>
    </source>
</evidence>
<dbReference type="EMBL" id="CATQJA010002457">
    <property type="protein sequence ID" value="CAJ0570732.1"/>
    <property type="molecule type" value="Genomic_DNA"/>
</dbReference>
<comment type="caution">
    <text evidence="3">The sequence shown here is derived from an EMBL/GenBank/DDBJ whole genome shotgun (WGS) entry which is preliminary data.</text>
</comment>
<protein>
    <submittedName>
        <fullName evidence="3">Uncharacterized protein</fullName>
    </submittedName>
</protein>
<feature type="region of interest" description="Disordered" evidence="1">
    <location>
        <begin position="47"/>
        <end position="66"/>
    </location>
</feature>